<dbReference type="STRING" id="1666911.HLUCCA11_15690"/>
<dbReference type="NCBIfam" id="NF043036">
    <property type="entry name" value="ErythonDh"/>
    <property type="match status" value="1"/>
</dbReference>
<dbReference type="PANTHER" id="PTHR43103">
    <property type="entry name" value="NUCLEOSIDE-DIPHOSPHATE-SUGAR EPIMERASE"/>
    <property type="match status" value="1"/>
</dbReference>
<dbReference type="InterPro" id="IPR001509">
    <property type="entry name" value="Epimerase_deHydtase"/>
</dbReference>
<organism evidence="4 5">
    <name type="scientific">Phormidesmis priestleyi Ana</name>
    <dbReference type="NCBI Taxonomy" id="1666911"/>
    <lineage>
        <taxon>Bacteria</taxon>
        <taxon>Bacillati</taxon>
        <taxon>Cyanobacteriota</taxon>
        <taxon>Cyanophyceae</taxon>
        <taxon>Leptolyngbyales</taxon>
        <taxon>Leptolyngbyaceae</taxon>
        <taxon>Phormidesmis</taxon>
    </lineage>
</organism>
<gene>
    <name evidence="4" type="ORF">HLUCCA11_15690</name>
</gene>
<dbReference type="SUPFAM" id="SSF51735">
    <property type="entry name" value="NAD(P)-binding Rossmann-fold domains"/>
    <property type="match status" value="1"/>
</dbReference>
<dbReference type="PATRIC" id="fig|1666911.3.peg.793"/>
<evidence type="ECO:0000313" key="5">
    <source>
        <dbReference type="Proteomes" id="UP000050465"/>
    </source>
</evidence>
<accession>A0A0P7ZHT5</accession>
<dbReference type="CDD" id="cd05238">
    <property type="entry name" value="Gne_like_SDR_e"/>
    <property type="match status" value="1"/>
</dbReference>
<dbReference type="EMBL" id="LJZR01000022">
    <property type="protein sequence ID" value="KPQ34190.1"/>
    <property type="molecule type" value="Genomic_DNA"/>
</dbReference>
<name>A0A0P7ZHT5_9CYAN</name>
<proteinExistence type="predicted"/>
<evidence type="ECO:0000256" key="2">
    <source>
        <dbReference type="ARBA" id="ARBA00023277"/>
    </source>
</evidence>
<dbReference type="Gene3D" id="3.90.25.10">
    <property type="entry name" value="UDP-galactose 4-epimerase, domain 1"/>
    <property type="match status" value="1"/>
</dbReference>
<evidence type="ECO:0000259" key="3">
    <source>
        <dbReference type="SMART" id="SM00822"/>
    </source>
</evidence>
<dbReference type="SMART" id="SM00822">
    <property type="entry name" value="PKS_KR"/>
    <property type="match status" value="1"/>
</dbReference>
<dbReference type="AlphaFoldDB" id="A0A0P7ZHT5"/>
<dbReference type="Pfam" id="PF01370">
    <property type="entry name" value="Epimerase"/>
    <property type="match status" value="1"/>
</dbReference>
<sequence length="329" mass="35449">MHILITGGAGFLGQRLARQLLHHPQVKRLTLADVMTLPNFQNTADQAANQAANQATDQATIVSRQVDLTNAKAVKALITPDITAVYHLAAVVSSQAEAKFDLGVAVNADGTRNLLEAIRHQATGAQLIFASSLAVFGGELPDVITDKTAVTPQSSYGTQKAIAELWVNDYTRKGFINGVVLRLPTVVVRPGKPNAAASSFASSIIREPLNGQAAICPVDTRLPLWLASPETVTANLVHALSLSNYNFEANRTINLPGLTLTVQAMVESLVRVSGQSTADFIQYEPEESISRIVASWPSQFEVNRAIALGFTRDRSFEDIIHAFIKDNLT</sequence>
<reference evidence="4 5" key="1">
    <citation type="submission" date="2015-09" db="EMBL/GenBank/DDBJ databases">
        <title>Identification and resolution of microdiversity through metagenomic sequencing of parallel consortia.</title>
        <authorList>
            <person name="Nelson W.C."/>
            <person name="Romine M.F."/>
            <person name="Lindemann S.R."/>
        </authorList>
    </citation>
    <scope>NUCLEOTIDE SEQUENCE [LARGE SCALE GENOMIC DNA]</scope>
    <source>
        <strain evidence="4">Ana</strain>
    </source>
</reference>
<dbReference type="Proteomes" id="UP000050465">
    <property type="component" value="Unassembled WGS sequence"/>
</dbReference>
<protein>
    <submittedName>
        <fullName evidence="4">Nucleoside-diphosphate-sugar epimerase</fullName>
    </submittedName>
</protein>
<dbReference type="InterPro" id="IPR036291">
    <property type="entry name" value="NAD(P)-bd_dom_sf"/>
</dbReference>
<dbReference type="InterPro" id="IPR057326">
    <property type="entry name" value="KR_dom"/>
</dbReference>
<comment type="caution">
    <text evidence="4">The sequence shown here is derived from an EMBL/GenBank/DDBJ whole genome shotgun (WGS) entry which is preliminary data.</text>
</comment>
<dbReference type="Gene3D" id="3.40.50.720">
    <property type="entry name" value="NAD(P)-binding Rossmann-like Domain"/>
    <property type="match status" value="1"/>
</dbReference>
<evidence type="ECO:0000313" key="4">
    <source>
        <dbReference type="EMBL" id="KPQ34190.1"/>
    </source>
</evidence>
<feature type="domain" description="Ketoreductase" evidence="3">
    <location>
        <begin position="1"/>
        <end position="228"/>
    </location>
</feature>
<keyword evidence="1" id="KW-0521">NADP</keyword>
<keyword evidence="2" id="KW-0119">Carbohydrate metabolism</keyword>
<dbReference type="InterPro" id="IPR050005">
    <property type="entry name" value="DenD"/>
</dbReference>
<dbReference type="GO" id="GO:0016491">
    <property type="term" value="F:oxidoreductase activity"/>
    <property type="evidence" value="ECO:0007669"/>
    <property type="project" value="InterPro"/>
</dbReference>
<evidence type="ECO:0000256" key="1">
    <source>
        <dbReference type="ARBA" id="ARBA00022857"/>
    </source>
</evidence>
<dbReference type="PANTHER" id="PTHR43103:SF3">
    <property type="entry name" value="ADP-L-GLYCERO-D-MANNO-HEPTOSE-6-EPIMERASE"/>
    <property type="match status" value="1"/>
</dbReference>